<protein>
    <submittedName>
        <fullName evidence="3">Expressed protein</fullName>
    </submittedName>
</protein>
<dbReference type="SUPFAM" id="SSF103657">
    <property type="entry name" value="BAR/IMD domain-like"/>
    <property type="match status" value="1"/>
</dbReference>
<dbReference type="EMBL" id="CALTRL010006205">
    <property type="protein sequence ID" value="CAH7690138.1"/>
    <property type="molecule type" value="Genomic_DNA"/>
</dbReference>
<feature type="region of interest" description="Disordered" evidence="1">
    <location>
        <begin position="819"/>
        <end position="966"/>
    </location>
</feature>
<evidence type="ECO:0000256" key="1">
    <source>
        <dbReference type="SAM" id="MobiDB-lite"/>
    </source>
</evidence>
<feature type="compositionally biased region" description="Polar residues" evidence="1">
    <location>
        <begin position="438"/>
        <end position="454"/>
    </location>
</feature>
<feature type="compositionally biased region" description="Low complexity" evidence="1">
    <location>
        <begin position="1030"/>
        <end position="1042"/>
    </location>
</feature>
<feature type="compositionally biased region" description="Basic and acidic residues" evidence="1">
    <location>
        <begin position="889"/>
        <end position="899"/>
    </location>
</feature>
<feature type="region of interest" description="Disordered" evidence="1">
    <location>
        <begin position="1022"/>
        <end position="1078"/>
    </location>
</feature>
<feature type="compositionally biased region" description="Low complexity" evidence="1">
    <location>
        <begin position="455"/>
        <end position="468"/>
    </location>
</feature>
<feature type="region of interest" description="Disordered" evidence="1">
    <location>
        <begin position="548"/>
        <end position="603"/>
    </location>
</feature>
<evidence type="ECO:0000313" key="4">
    <source>
        <dbReference type="Proteomes" id="UP001153365"/>
    </source>
</evidence>
<feature type="compositionally biased region" description="Basic and acidic residues" evidence="1">
    <location>
        <begin position="731"/>
        <end position="744"/>
    </location>
</feature>
<dbReference type="InterPro" id="IPR027267">
    <property type="entry name" value="AH/BAR_dom_sf"/>
</dbReference>
<dbReference type="Gene3D" id="1.20.1270.60">
    <property type="entry name" value="Arfaptin homology (AH) domain/BAR domain"/>
    <property type="match status" value="1"/>
</dbReference>
<name>A0AAV0BRX1_PHAPC</name>
<sequence>MMMMSEDQNRSDVVVVGCGGGGDDDDDDDDDDQQLLDKSLYYRTFRSLKPRQTQEILTNRLKQSKQFNDDLIDYLRQRSLVEDQYIRSLTDLQSSSSGKRSSIFNLSNQTEPIKQSSDSLYQLNEIIRKELTESIQIQTSARSLISIEPPPTNQISIQPNRSSSVIIRSLSDSDWSDQSELLDNQLEPSIRSLEALQSKPSALIGSSDVISSDLNHTHQSSLSSQQSVDPLSLRLALESYQQKFLETLSNFQSFDHLRLSNTVETLNGLETIRSDLYRDRMQLSDRLAVSILSIDPSQDIIRFASQQAPVPIDQPDSVSDAGCVVATTSHLSSSSHPKSKAHRLVPSTIHSVSTHTPPPQFQTTTTTPSPGPTLSNPSPLQPLVNDSSITHHPTVHSSKPYPQHQTSTSLTSPTSSPSLPSLPNSHHPYHPNSPHIPQLNTPNIIAPIKSTTPESVSNPLNNGSNLPSRKLYVQRQSSTRSISKFSRTGFLSRSSSSKDLRQTKNQAVVQSSTSQNQMMTSNQHSKNQSQPMTMGKLFNKVRISNILNRKTGQNQQQQSQRKSTNRSNSDVRIESSDLVHHRENLDRSSNGSQVGRNSPQPKNHNLYALEQREADPMPTAQQQQNSSNRSTTRLTNFLSSSSASNLLPRRKNNTHKNLEDQGTNVDDQKNKERVVEDSLKQSKRRSIDSEAHSVSKSVVADENLWNERNEKGSSSGISNNNNNSNNNGKGKGSDEPGESRRYVNEDVSEVLSDEHQSSWQSVANRTSGETTDNLSHSGSVMGSFAIKPISSMLEEETEAQRLAAIEKVKNSLLNSSIMTSSTSKSHQSIQAKRSIDSSRISGLGNPVRPNNTVLRGRRAEGKGITMYDKSPNSSALQFFPTEKNSSHTRRAESVDETPGRSHIFQSSSIPSSRVIVGKTQTSFSGKDSKDSSRIGSPQLSLNESQRLSTRNLSSSTTETTTATKTFNPNLYSDVGLSRSLSKVIPSSNSNSNTGPISLIGSRSNSIKSEDTTNLFTNSFLTVDGSQPNHSKNFNSSSKISKNPFLNHSPNSTFSPAFSNTSFSSQQQKHHQQEQQQLEKRLKEKEVNYSHDDDSQIGSTAIDDGGKGMICMGLEEKLNVLMNQGRVEKFMIMGDLKVRIVPALFKPPYSSDQGELILNDFDKIDRRGEKSRRRDYEISFRVKDDERFDKVLFPNGIVKGPSNQGFYKLDLKKLIEAKSDWKRTRTVNSEEEVCVMKYRIYYDMKNGNGEGDENCKWIETYNPIKVHPRWRLKDRLRKEFVISYGVKLQNFRFDDLEFKTTIINDSERLRRMLEEDGLKGFVECQSVPNGKMDSKTGKVIWTLSDQIREYQQKLSSEDDARDEEEMNQDCLEGKIIGRFLSRENDFKTIEFKDDWNTIEVNFKSKVLNHENSSKTSSTLTGVSIISVLKEEELIGKDDYERLSKEEEEEDSNNFKDERIKLLDEIIDNHYYSSKKFLKKKDERLKTDEVEGLKFDDNFESEKVEIYKVDEALKYFRVGKKVLSSGTFLVK</sequence>
<feature type="compositionally biased region" description="Polar residues" evidence="1">
    <location>
        <begin position="757"/>
        <end position="778"/>
    </location>
</feature>
<dbReference type="InterPro" id="IPR001060">
    <property type="entry name" value="FCH_dom"/>
</dbReference>
<evidence type="ECO:0000313" key="3">
    <source>
        <dbReference type="EMBL" id="CAH7690138.1"/>
    </source>
</evidence>
<feature type="compositionally biased region" description="Low complexity" evidence="1">
    <location>
        <begin position="406"/>
        <end position="435"/>
    </location>
</feature>
<comment type="caution">
    <text evidence="3">The sequence shown here is derived from an EMBL/GenBank/DDBJ whole genome shotgun (WGS) entry which is preliminary data.</text>
</comment>
<feature type="domain" description="FCH" evidence="2">
    <location>
        <begin position="55"/>
        <end position="118"/>
    </location>
</feature>
<feature type="region of interest" description="Disordered" evidence="1">
    <location>
        <begin position="639"/>
        <end position="778"/>
    </location>
</feature>
<feature type="compositionally biased region" description="Polar residues" evidence="1">
    <location>
        <begin position="1043"/>
        <end position="1064"/>
    </location>
</feature>
<feature type="compositionally biased region" description="Basic and acidic residues" evidence="1">
    <location>
        <begin position="666"/>
        <end position="693"/>
    </location>
</feature>
<dbReference type="Pfam" id="PF00611">
    <property type="entry name" value="FCH"/>
    <property type="match status" value="1"/>
</dbReference>
<feature type="compositionally biased region" description="Low complexity" evidence="1">
    <location>
        <begin position="948"/>
        <end position="965"/>
    </location>
</feature>
<dbReference type="Proteomes" id="UP001153365">
    <property type="component" value="Unassembled WGS sequence"/>
</dbReference>
<feature type="compositionally biased region" description="Low complexity" evidence="1">
    <location>
        <begin position="819"/>
        <end position="830"/>
    </location>
</feature>
<gene>
    <name evidence="3" type="ORF">PPACK8108_LOCUS25388</name>
</gene>
<evidence type="ECO:0000259" key="2">
    <source>
        <dbReference type="Pfam" id="PF00611"/>
    </source>
</evidence>
<feature type="compositionally biased region" description="Low complexity" evidence="1">
    <location>
        <begin position="361"/>
        <end position="378"/>
    </location>
</feature>
<feature type="compositionally biased region" description="Basic and acidic residues" evidence="1">
    <location>
        <begin position="569"/>
        <end position="586"/>
    </location>
</feature>
<feature type="compositionally biased region" description="Low complexity" evidence="1">
    <location>
        <begin position="510"/>
        <end position="523"/>
    </location>
</feature>
<feature type="compositionally biased region" description="Polar residues" evidence="1">
    <location>
        <begin position="474"/>
        <end position="491"/>
    </location>
</feature>
<feature type="compositionally biased region" description="Polar residues" evidence="1">
    <location>
        <begin position="933"/>
        <end position="947"/>
    </location>
</feature>
<reference evidence="3" key="1">
    <citation type="submission" date="2022-06" db="EMBL/GenBank/DDBJ databases">
        <authorList>
            <consortium name="SYNGENTA / RWTH Aachen University"/>
        </authorList>
    </citation>
    <scope>NUCLEOTIDE SEQUENCE</scope>
</reference>
<accession>A0AAV0BRX1</accession>
<feature type="compositionally biased region" description="Low complexity" evidence="1">
    <location>
        <begin position="712"/>
        <end position="728"/>
    </location>
</feature>
<feature type="compositionally biased region" description="Low complexity" evidence="1">
    <location>
        <begin position="548"/>
        <end position="568"/>
    </location>
</feature>
<feature type="region of interest" description="Disordered" evidence="1">
    <location>
        <begin position="350"/>
        <end position="532"/>
    </location>
</feature>
<feature type="compositionally biased region" description="Polar residues" evidence="1">
    <location>
        <begin position="587"/>
        <end position="603"/>
    </location>
</feature>
<organism evidence="3 4">
    <name type="scientific">Phakopsora pachyrhizi</name>
    <name type="common">Asian soybean rust disease fungus</name>
    <dbReference type="NCBI Taxonomy" id="170000"/>
    <lineage>
        <taxon>Eukaryota</taxon>
        <taxon>Fungi</taxon>
        <taxon>Dikarya</taxon>
        <taxon>Basidiomycota</taxon>
        <taxon>Pucciniomycotina</taxon>
        <taxon>Pucciniomycetes</taxon>
        <taxon>Pucciniales</taxon>
        <taxon>Phakopsoraceae</taxon>
        <taxon>Phakopsora</taxon>
    </lineage>
</organism>
<keyword evidence="4" id="KW-1185">Reference proteome</keyword>
<feature type="compositionally biased region" description="Polar residues" evidence="1">
    <location>
        <begin position="384"/>
        <end position="397"/>
    </location>
</feature>
<proteinExistence type="predicted"/>
<feature type="compositionally biased region" description="Low complexity" evidence="1">
    <location>
        <begin position="901"/>
        <end position="915"/>
    </location>
</feature>